<evidence type="ECO:0000313" key="3">
    <source>
        <dbReference type="Proteomes" id="UP000180175"/>
    </source>
</evidence>
<evidence type="ECO:0000313" key="2">
    <source>
        <dbReference type="EMBL" id="QOY34227.1"/>
    </source>
</evidence>
<reference evidence="2" key="4">
    <citation type="submission" date="2020-10" db="EMBL/GenBank/DDBJ databases">
        <authorList>
            <person name="Bassil N.M."/>
            <person name="Lloyd J.R."/>
        </authorList>
    </citation>
    <scope>NUCLEOTIDE SEQUENCE</scope>
    <source>
        <strain evidence="2">NB2006</strain>
    </source>
</reference>
<dbReference type="EMBL" id="LQXD01000104">
    <property type="protein sequence ID" value="OIJ16358.1"/>
    <property type="molecule type" value="Genomic_DNA"/>
</dbReference>
<reference evidence="2 3" key="2">
    <citation type="journal article" date="2017" name="Genome Announc.">
        <title>Draft Genome Sequences of Four Alkaliphilic Bacteria Belonging to the Anaerobacillus Genus.</title>
        <authorList>
            <person name="Bassil N.M."/>
            <person name="Lloyd J.R."/>
        </authorList>
    </citation>
    <scope>NUCLEOTIDE SEQUENCE [LARGE SCALE GENOMIC DNA]</scope>
    <source>
        <strain evidence="2 3">NB2006</strain>
    </source>
</reference>
<reference evidence="2 3" key="3">
    <citation type="journal article" date="2019" name="Int. J. Syst. Evol. Microbiol.">
        <title>Anaerobacillus isosaccharinicus sp. nov., an alkaliphilic bacterium which degrades isosaccharinic acid.</title>
        <authorList>
            <person name="Bassil N.M."/>
            <person name="Lloyd J.R."/>
        </authorList>
    </citation>
    <scope>NUCLEOTIDE SEQUENCE [LARGE SCALE GENOMIC DNA]</scope>
    <source>
        <strain evidence="2 3">NB2006</strain>
    </source>
</reference>
<organism evidence="1 3">
    <name type="scientific">Anaerobacillus isosaccharinicus</name>
    <dbReference type="NCBI Taxonomy" id="1532552"/>
    <lineage>
        <taxon>Bacteria</taxon>
        <taxon>Bacillati</taxon>
        <taxon>Bacillota</taxon>
        <taxon>Bacilli</taxon>
        <taxon>Bacillales</taxon>
        <taxon>Bacillaceae</taxon>
        <taxon>Anaerobacillus</taxon>
    </lineage>
</organism>
<dbReference type="OrthoDB" id="2376918at2"/>
<dbReference type="KEGG" id="aia:AWH56_015995"/>
<evidence type="ECO:0000313" key="1">
    <source>
        <dbReference type="EMBL" id="OIJ16358.1"/>
    </source>
</evidence>
<gene>
    <name evidence="2" type="ORF">AWH56_015995</name>
    <name evidence="1" type="ORF">AWH56_11410</name>
</gene>
<dbReference type="RefSeq" id="WP_071317221.1">
    <property type="nucleotide sequence ID" value="NZ_CP063356.2"/>
</dbReference>
<dbReference type="AlphaFoldDB" id="A0A1S2LV08"/>
<dbReference type="EMBL" id="CP063356">
    <property type="protein sequence ID" value="QOY34227.1"/>
    <property type="molecule type" value="Genomic_DNA"/>
</dbReference>
<dbReference type="Proteomes" id="UP000180175">
    <property type="component" value="Chromosome"/>
</dbReference>
<keyword evidence="3" id="KW-1185">Reference proteome</keyword>
<sequence length="65" mass="8019">MKTTRWVYWKEIFRSKFQAGCLKAKIEENWRGGYELPPWVEIKKLAEEKYVVRYTYDPELFIENL</sequence>
<name>A0A1S2LV08_9BACI</name>
<protein>
    <submittedName>
        <fullName evidence="1">Uncharacterized protein</fullName>
    </submittedName>
</protein>
<accession>A0A1S2LV08</accession>
<proteinExistence type="predicted"/>
<reference evidence="1 3" key="1">
    <citation type="submission" date="2016-10" db="EMBL/GenBank/DDBJ databases">
        <title>Draft genome sequences of four alkaliphilic bacteria belonging to the Anaerobacillus genus.</title>
        <authorList>
            <person name="Bassil N.M."/>
            <person name="Lloyd J.R."/>
        </authorList>
    </citation>
    <scope>NUCLEOTIDE SEQUENCE [LARGE SCALE GENOMIC DNA]</scope>
    <source>
        <strain evidence="1 3">NB2006</strain>
    </source>
</reference>